<dbReference type="PROSITE" id="PS01124">
    <property type="entry name" value="HTH_ARAC_FAMILY_2"/>
    <property type="match status" value="1"/>
</dbReference>
<name>A0A837R769_LACPE</name>
<keyword evidence="2" id="KW-0238">DNA-binding</keyword>
<reference evidence="5 6" key="1">
    <citation type="journal article" date="2015" name="Genome Announc.">
        <title>Expanding the biotechnology potential of lactobacilli through comparative genomics of 213 strains and associated genera.</title>
        <authorList>
            <person name="Sun Z."/>
            <person name="Harris H.M."/>
            <person name="McCann A."/>
            <person name="Guo C."/>
            <person name="Argimon S."/>
            <person name="Zhang W."/>
            <person name="Yang X."/>
            <person name="Jeffery I.B."/>
            <person name="Cooney J.C."/>
            <person name="Kagawa T.F."/>
            <person name="Liu W."/>
            <person name="Song Y."/>
            <person name="Salvetti E."/>
            <person name="Wrobel A."/>
            <person name="Rasinkangas P."/>
            <person name="Parkhill J."/>
            <person name="Rea M.C."/>
            <person name="O'Sullivan O."/>
            <person name="Ritari J."/>
            <person name="Douillard F.P."/>
            <person name="Paul Ross R."/>
            <person name="Yang R."/>
            <person name="Briner A.E."/>
            <person name="Felis G.E."/>
            <person name="de Vos W.M."/>
            <person name="Barrangou R."/>
            <person name="Klaenhammer T.R."/>
            <person name="Caufield P.W."/>
            <person name="Cui Y."/>
            <person name="Zhang H."/>
            <person name="O'Toole P.W."/>
        </authorList>
    </citation>
    <scope>NUCLEOTIDE SEQUENCE [LARGE SCALE GENOMIC DNA]</scope>
    <source>
        <strain evidence="5 6">DSM 20314</strain>
    </source>
</reference>
<dbReference type="PANTHER" id="PTHR43280">
    <property type="entry name" value="ARAC-FAMILY TRANSCRIPTIONAL REGULATOR"/>
    <property type="match status" value="1"/>
</dbReference>
<dbReference type="InterPro" id="IPR018062">
    <property type="entry name" value="HTH_AraC-typ_CS"/>
</dbReference>
<evidence type="ECO:0000313" key="6">
    <source>
        <dbReference type="Proteomes" id="UP000051020"/>
    </source>
</evidence>
<dbReference type="PANTHER" id="PTHR43280:SF2">
    <property type="entry name" value="HTH-TYPE TRANSCRIPTIONAL REGULATOR EXSA"/>
    <property type="match status" value="1"/>
</dbReference>
<dbReference type="PRINTS" id="PR00032">
    <property type="entry name" value="HTHARAC"/>
</dbReference>
<keyword evidence="1" id="KW-0805">Transcription regulation</keyword>
<dbReference type="Proteomes" id="UP000051020">
    <property type="component" value="Unassembled WGS sequence"/>
</dbReference>
<dbReference type="SMART" id="SM00342">
    <property type="entry name" value="HTH_ARAC"/>
    <property type="match status" value="1"/>
</dbReference>
<feature type="domain" description="HTH araC/xylS-type" evidence="4">
    <location>
        <begin position="196"/>
        <end position="293"/>
    </location>
</feature>
<sequence length="302" mass="34916">MAFEMIIKASYHMKEDGFTGLVENDLTHTKNKRSIFHIRFIVSHGFAELELAGKYVTLSPDDIVMVSSALPLEVRNLADPVRVTIFSERLHAPTPLNLVVVGDNPMVHDLMNAGEHELRFIVYRHLKNQLTQRYFALLAEIERQDLSDVFIDYQREMTVGLLMTELLRNHEERISITDSYFPGKNIRHANADTQSGMIFTYLVTHNADATLKQTASYFGYDQNYFSRLCRQLFKKSFSEQLTFIRIELAKRMLAFSNKRIEQIAAELGYKNDSSFFAAFKREAATTPNDYREQHGYRAAHDK</sequence>
<dbReference type="Pfam" id="PF12833">
    <property type="entry name" value="HTH_18"/>
    <property type="match status" value="1"/>
</dbReference>
<dbReference type="GO" id="GO:0003700">
    <property type="term" value="F:DNA-binding transcription factor activity"/>
    <property type="evidence" value="ECO:0007669"/>
    <property type="project" value="InterPro"/>
</dbReference>
<dbReference type="SUPFAM" id="SSF46689">
    <property type="entry name" value="Homeodomain-like"/>
    <property type="match status" value="1"/>
</dbReference>
<accession>A0A837R769</accession>
<dbReference type="EMBL" id="AZCU01000031">
    <property type="protein sequence ID" value="KRK21336.1"/>
    <property type="molecule type" value="Genomic_DNA"/>
</dbReference>
<comment type="caution">
    <text evidence="5">The sequence shown here is derived from an EMBL/GenBank/DDBJ whole genome shotgun (WGS) entry which is preliminary data.</text>
</comment>
<dbReference type="GO" id="GO:0043565">
    <property type="term" value="F:sequence-specific DNA binding"/>
    <property type="evidence" value="ECO:0007669"/>
    <property type="project" value="InterPro"/>
</dbReference>
<gene>
    <name evidence="5" type="ORF">FD24_GL002304</name>
</gene>
<evidence type="ECO:0000259" key="4">
    <source>
        <dbReference type="PROSITE" id="PS01124"/>
    </source>
</evidence>
<protein>
    <submittedName>
        <fullName evidence="5">Transcriptional regulator</fullName>
    </submittedName>
</protein>
<organism evidence="5 6">
    <name type="scientific">Lactiplantibacillus pentosus DSM 20314</name>
    <dbReference type="NCBI Taxonomy" id="1423791"/>
    <lineage>
        <taxon>Bacteria</taxon>
        <taxon>Bacillati</taxon>
        <taxon>Bacillota</taxon>
        <taxon>Bacilli</taxon>
        <taxon>Lactobacillales</taxon>
        <taxon>Lactobacillaceae</taxon>
        <taxon>Lactiplantibacillus</taxon>
    </lineage>
</organism>
<dbReference type="AlphaFoldDB" id="A0A837R769"/>
<dbReference type="PROSITE" id="PS00041">
    <property type="entry name" value="HTH_ARAC_FAMILY_1"/>
    <property type="match status" value="1"/>
</dbReference>
<evidence type="ECO:0000256" key="3">
    <source>
        <dbReference type="ARBA" id="ARBA00023163"/>
    </source>
</evidence>
<evidence type="ECO:0000256" key="2">
    <source>
        <dbReference type="ARBA" id="ARBA00023125"/>
    </source>
</evidence>
<evidence type="ECO:0000256" key="1">
    <source>
        <dbReference type="ARBA" id="ARBA00023015"/>
    </source>
</evidence>
<dbReference type="InterPro" id="IPR020449">
    <property type="entry name" value="Tscrpt_reg_AraC-type_HTH"/>
</dbReference>
<evidence type="ECO:0000313" key="5">
    <source>
        <dbReference type="EMBL" id="KRK21336.1"/>
    </source>
</evidence>
<keyword evidence="3" id="KW-0804">Transcription</keyword>
<dbReference type="InterPro" id="IPR009057">
    <property type="entry name" value="Homeodomain-like_sf"/>
</dbReference>
<proteinExistence type="predicted"/>
<dbReference type="InterPro" id="IPR018060">
    <property type="entry name" value="HTH_AraC"/>
</dbReference>
<dbReference type="Gene3D" id="1.10.10.60">
    <property type="entry name" value="Homeodomain-like"/>
    <property type="match status" value="2"/>
</dbReference>